<dbReference type="AlphaFoldDB" id="A0A8W8JBF3"/>
<feature type="transmembrane region" description="Helical" evidence="1">
    <location>
        <begin position="164"/>
        <end position="190"/>
    </location>
</feature>
<proteinExistence type="predicted"/>
<reference evidence="2" key="1">
    <citation type="submission" date="2022-08" db="UniProtKB">
        <authorList>
            <consortium name="EnsemblMetazoa"/>
        </authorList>
    </citation>
    <scope>IDENTIFICATION</scope>
    <source>
        <strain evidence="2">05x7-T-G4-1.051#20</strain>
    </source>
</reference>
<sequence length="262" mass="29609">MSTMVVNGTFLSVFSPIYSNIQTCGTSSKRGEHMYLDFHSRNDVDNCICKLTSFFSGSLEISIISMPNSQSSISVTCTTGFGQRDNATFINFRNSPFAHIVKIGDLLYIKPYHEIKKRSYFCLLVSSQGQGEFDVSCGNRSVSPNNSVSDKTPKHHDERLPDKLWRIVSLVLISVLMCLCFVLLIIVVLLRKRQIRRTTESSKAATPMSRSIFYMINNNEDSTFITQNEYEQLRISSLHVYNDVSLKLIPAPTSYINLSSLK</sequence>
<dbReference type="Proteomes" id="UP000005408">
    <property type="component" value="Unassembled WGS sequence"/>
</dbReference>
<evidence type="ECO:0000313" key="2">
    <source>
        <dbReference type="EnsemblMetazoa" id="G18312.1:cds"/>
    </source>
</evidence>
<keyword evidence="1" id="KW-0812">Transmembrane</keyword>
<name>A0A8W8JBF3_MAGGI</name>
<evidence type="ECO:0000313" key="3">
    <source>
        <dbReference type="Proteomes" id="UP000005408"/>
    </source>
</evidence>
<dbReference type="EnsemblMetazoa" id="G18312.1">
    <property type="protein sequence ID" value="G18312.1:cds"/>
    <property type="gene ID" value="G18312"/>
</dbReference>
<keyword evidence="1" id="KW-1133">Transmembrane helix</keyword>
<keyword evidence="3" id="KW-1185">Reference proteome</keyword>
<protein>
    <submittedName>
        <fullName evidence="2">Uncharacterized protein</fullName>
    </submittedName>
</protein>
<keyword evidence="1" id="KW-0472">Membrane</keyword>
<accession>A0A8W8JBF3</accession>
<organism evidence="2 3">
    <name type="scientific">Magallana gigas</name>
    <name type="common">Pacific oyster</name>
    <name type="synonym">Crassostrea gigas</name>
    <dbReference type="NCBI Taxonomy" id="29159"/>
    <lineage>
        <taxon>Eukaryota</taxon>
        <taxon>Metazoa</taxon>
        <taxon>Spiralia</taxon>
        <taxon>Lophotrochozoa</taxon>
        <taxon>Mollusca</taxon>
        <taxon>Bivalvia</taxon>
        <taxon>Autobranchia</taxon>
        <taxon>Pteriomorphia</taxon>
        <taxon>Ostreida</taxon>
        <taxon>Ostreoidea</taxon>
        <taxon>Ostreidae</taxon>
        <taxon>Magallana</taxon>
    </lineage>
</organism>
<evidence type="ECO:0000256" key="1">
    <source>
        <dbReference type="SAM" id="Phobius"/>
    </source>
</evidence>